<evidence type="ECO:0000313" key="2">
    <source>
        <dbReference type="Proteomes" id="UP000233256"/>
    </source>
</evidence>
<gene>
    <name evidence="1" type="ORF">CVV64_18325</name>
</gene>
<dbReference type="InterPro" id="IPR036186">
    <property type="entry name" value="Serpin_sf"/>
</dbReference>
<protein>
    <submittedName>
        <fullName evidence="1">Uncharacterized protein</fullName>
    </submittedName>
</protein>
<dbReference type="EMBL" id="PGXC01000042">
    <property type="protein sequence ID" value="PKK88558.1"/>
    <property type="molecule type" value="Genomic_DNA"/>
</dbReference>
<sequence length="157" mass="18036">MRKVKIGDDFIVQLNSSLENHKLYLAKVKPLKTMKETVIESEKRVSSSRGESMADCGSLNIPILDFEIMKISQDSLDLQELTELQLQAPLSIQKVRFRLDERGAILKASSLHIFGSCDDLIFDKPFLLYMKYEKTNTVYFAIWVDNSEIMVRDQVSI</sequence>
<dbReference type="SUPFAM" id="SSF56574">
    <property type="entry name" value="Serpins"/>
    <property type="match status" value="1"/>
</dbReference>
<proteinExistence type="predicted"/>
<organism evidence="1 2">
    <name type="scientific">Candidatus Wallbacteria bacterium HGW-Wallbacteria-1</name>
    <dbReference type="NCBI Taxonomy" id="2013854"/>
    <lineage>
        <taxon>Bacteria</taxon>
        <taxon>Candidatus Walliibacteriota</taxon>
    </lineage>
</organism>
<evidence type="ECO:0000313" key="1">
    <source>
        <dbReference type="EMBL" id="PKK88558.1"/>
    </source>
</evidence>
<comment type="caution">
    <text evidence="1">The sequence shown here is derived from an EMBL/GenBank/DDBJ whole genome shotgun (WGS) entry which is preliminary data.</text>
</comment>
<accession>A0A2N1PJN1</accession>
<dbReference type="Proteomes" id="UP000233256">
    <property type="component" value="Unassembled WGS sequence"/>
</dbReference>
<reference evidence="1 2" key="1">
    <citation type="journal article" date="2017" name="ISME J.">
        <title>Potential for microbial H2 and metal transformations associated with novel bacteria and archaea in deep terrestrial subsurface sediments.</title>
        <authorList>
            <person name="Hernsdorf A.W."/>
            <person name="Amano Y."/>
            <person name="Miyakawa K."/>
            <person name="Ise K."/>
            <person name="Suzuki Y."/>
            <person name="Anantharaman K."/>
            <person name="Probst A."/>
            <person name="Burstein D."/>
            <person name="Thomas B.C."/>
            <person name="Banfield J.F."/>
        </authorList>
    </citation>
    <scope>NUCLEOTIDE SEQUENCE [LARGE SCALE GENOMIC DNA]</scope>
    <source>
        <strain evidence="1">HGW-Wallbacteria-1</strain>
    </source>
</reference>
<name>A0A2N1PJN1_9BACT</name>
<dbReference type="AlphaFoldDB" id="A0A2N1PJN1"/>